<dbReference type="OrthoDB" id="408954at2759"/>
<reference evidence="8" key="2">
    <citation type="submission" date="2015-01" db="EMBL/GenBank/DDBJ databases">
        <title>Evolutionary Origins and Diversification of the Mycorrhizal Mutualists.</title>
        <authorList>
            <consortium name="DOE Joint Genome Institute"/>
            <consortium name="Mycorrhizal Genomics Consortium"/>
            <person name="Kohler A."/>
            <person name="Kuo A."/>
            <person name="Nagy L.G."/>
            <person name="Floudas D."/>
            <person name="Copeland A."/>
            <person name="Barry K.W."/>
            <person name="Cichocki N."/>
            <person name="Veneault-Fourrey C."/>
            <person name="LaButti K."/>
            <person name="Lindquist E.A."/>
            <person name="Lipzen A."/>
            <person name="Lundell T."/>
            <person name="Morin E."/>
            <person name="Murat C."/>
            <person name="Riley R."/>
            <person name="Ohm R."/>
            <person name="Sun H."/>
            <person name="Tunlid A."/>
            <person name="Henrissat B."/>
            <person name="Grigoriev I.V."/>
            <person name="Hibbett D.S."/>
            <person name="Martin F."/>
        </authorList>
    </citation>
    <scope>NUCLEOTIDE SEQUENCE [LARGE SCALE GENOMIC DNA]</scope>
    <source>
        <strain evidence="8">F 1598</strain>
    </source>
</reference>
<dbReference type="GO" id="GO:0016020">
    <property type="term" value="C:membrane"/>
    <property type="evidence" value="ECO:0007669"/>
    <property type="project" value="UniProtKB-SubCell"/>
</dbReference>
<dbReference type="FunCoup" id="A0A0C3F491">
    <property type="interactions" value="105"/>
</dbReference>
<dbReference type="InParanoid" id="A0A0C3F491"/>
<reference evidence="7 8" key="1">
    <citation type="submission" date="2014-04" db="EMBL/GenBank/DDBJ databases">
        <authorList>
            <consortium name="DOE Joint Genome Institute"/>
            <person name="Kuo A."/>
            <person name="Tarkka M."/>
            <person name="Buscot F."/>
            <person name="Kohler A."/>
            <person name="Nagy L.G."/>
            <person name="Floudas D."/>
            <person name="Copeland A."/>
            <person name="Barry K.W."/>
            <person name="Cichocki N."/>
            <person name="Veneault-Fourrey C."/>
            <person name="LaButti K."/>
            <person name="Lindquist E.A."/>
            <person name="Lipzen A."/>
            <person name="Lundell T."/>
            <person name="Morin E."/>
            <person name="Murat C."/>
            <person name="Sun H."/>
            <person name="Tunlid A."/>
            <person name="Henrissat B."/>
            <person name="Grigoriev I.V."/>
            <person name="Hibbett D.S."/>
            <person name="Martin F."/>
            <person name="Nordberg H.P."/>
            <person name="Cantor M.N."/>
            <person name="Hua S.X."/>
        </authorList>
    </citation>
    <scope>NUCLEOTIDE SEQUENCE [LARGE SCALE GENOMIC DNA]</scope>
    <source>
        <strain evidence="7 8">F 1598</strain>
    </source>
</reference>
<name>A0A0C3F491_PILCF</name>
<proteinExistence type="predicted"/>
<dbReference type="InterPro" id="IPR006694">
    <property type="entry name" value="Fatty_acid_hydroxylase"/>
</dbReference>
<evidence type="ECO:0000256" key="5">
    <source>
        <dbReference type="SAM" id="Phobius"/>
    </source>
</evidence>
<dbReference type="HOGENOM" id="CLU_043293_1_1_1"/>
<dbReference type="PANTHER" id="PTHR11863">
    <property type="entry name" value="STEROL DESATURASE"/>
    <property type="match status" value="1"/>
</dbReference>
<evidence type="ECO:0000256" key="4">
    <source>
        <dbReference type="ARBA" id="ARBA00023136"/>
    </source>
</evidence>
<dbReference type="Proteomes" id="UP000054166">
    <property type="component" value="Unassembled WGS sequence"/>
</dbReference>
<evidence type="ECO:0000256" key="1">
    <source>
        <dbReference type="ARBA" id="ARBA00004370"/>
    </source>
</evidence>
<dbReference type="GO" id="GO:0016491">
    <property type="term" value="F:oxidoreductase activity"/>
    <property type="evidence" value="ECO:0007669"/>
    <property type="project" value="InterPro"/>
</dbReference>
<dbReference type="EMBL" id="KN833057">
    <property type="protein sequence ID" value="KIM74681.1"/>
    <property type="molecule type" value="Genomic_DNA"/>
</dbReference>
<protein>
    <recommendedName>
        <fullName evidence="6">Fatty acid hydroxylase domain-containing protein</fullName>
    </recommendedName>
</protein>
<sequence length="323" mass="36902">MNKTTCPTFFDGQSICYPPTNVPFYYTGRPALVPGIPDSILALAAPIVSYWVLSLFFHFLDVSGWQWLDKYRIHESAEVKNRNLATRSEVVRAVLLQQTIQTMLGLVWVTEDVYKGAGSWRGEMEDVGTMLVRVVRSVLGRELGGVVLRAAGADLVYFIYWWGIPVAQFCLAMFIIDTWQYFLHRLMHINKFLYKQFHSVHHRLYVPYAFGSLYNHPVEGFVLDSLGAALAEASTFMTVRQATLLFTFSTLKTVDDHCGYGFPFDPLQIMSGNNADYHDIHHQVIGVKSNFSQPFFIHWDALLGTRLTRKDVELRRQNAKKSS</sequence>
<dbReference type="STRING" id="765440.A0A0C3F491"/>
<gene>
    <name evidence="7" type="ORF">PILCRDRAFT_99131</name>
</gene>
<keyword evidence="3 5" id="KW-1133">Transmembrane helix</keyword>
<keyword evidence="4 5" id="KW-0472">Membrane</keyword>
<dbReference type="Pfam" id="PF04116">
    <property type="entry name" value="FA_hydroxylase"/>
    <property type="match status" value="1"/>
</dbReference>
<feature type="transmembrane region" description="Helical" evidence="5">
    <location>
        <begin position="40"/>
        <end position="60"/>
    </location>
</feature>
<evidence type="ECO:0000313" key="7">
    <source>
        <dbReference type="EMBL" id="KIM74681.1"/>
    </source>
</evidence>
<keyword evidence="8" id="KW-1185">Reference proteome</keyword>
<dbReference type="InterPro" id="IPR050307">
    <property type="entry name" value="Sterol_Desaturase_Related"/>
</dbReference>
<evidence type="ECO:0000256" key="3">
    <source>
        <dbReference type="ARBA" id="ARBA00022989"/>
    </source>
</evidence>
<accession>A0A0C3F491</accession>
<dbReference type="GO" id="GO:0005506">
    <property type="term" value="F:iron ion binding"/>
    <property type="evidence" value="ECO:0007669"/>
    <property type="project" value="InterPro"/>
</dbReference>
<feature type="domain" description="Fatty acid hydroxylase" evidence="6">
    <location>
        <begin position="169"/>
        <end position="305"/>
    </location>
</feature>
<feature type="transmembrane region" description="Helical" evidence="5">
    <location>
        <begin position="166"/>
        <end position="183"/>
    </location>
</feature>
<evidence type="ECO:0000313" key="8">
    <source>
        <dbReference type="Proteomes" id="UP000054166"/>
    </source>
</evidence>
<evidence type="ECO:0000256" key="2">
    <source>
        <dbReference type="ARBA" id="ARBA00022692"/>
    </source>
</evidence>
<keyword evidence="2 5" id="KW-0812">Transmembrane</keyword>
<comment type="subcellular location">
    <subcellularLocation>
        <location evidence="1">Membrane</location>
    </subcellularLocation>
</comment>
<dbReference type="AlphaFoldDB" id="A0A0C3F491"/>
<dbReference type="GO" id="GO:0008610">
    <property type="term" value="P:lipid biosynthetic process"/>
    <property type="evidence" value="ECO:0007669"/>
    <property type="project" value="InterPro"/>
</dbReference>
<evidence type="ECO:0000259" key="6">
    <source>
        <dbReference type="Pfam" id="PF04116"/>
    </source>
</evidence>
<organism evidence="7 8">
    <name type="scientific">Piloderma croceum (strain F 1598)</name>
    <dbReference type="NCBI Taxonomy" id="765440"/>
    <lineage>
        <taxon>Eukaryota</taxon>
        <taxon>Fungi</taxon>
        <taxon>Dikarya</taxon>
        <taxon>Basidiomycota</taxon>
        <taxon>Agaricomycotina</taxon>
        <taxon>Agaricomycetes</taxon>
        <taxon>Agaricomycetidae</taxon>
        <taxon>Atheliales</taxon>
        <taxon>Atheliaceae</taxon>
        <taxon>Piloderma</taxon>
    </lineage>
</organism>